<protein>
    <submittedName>
        <fullName evidence="1">Uncharacterized protein</fullName>
    </submittedName>
</protein>
<proteinExistence type="predicted"/>
<dbReference type="EMBL" id="AP026974">
    <property type="protein sequence ID" value="BDT79921.1"/>
    <property type="molecule type" value="Genomic_DNA"/>
</dbReference>
<dbReference type="Proteomes" id="UP001211204">
    <property type="component" value="Chromosome"/>
</dbReference>
<reference evidence="1 2" key="1">
    <citation type="submission" date="2022-11" db="EMBL/GenBank/DDBJ databases">
        <title>Complete Genome Sequences of three Polynucleobacter sp. Subcluster PnecC Strains KF022, KF023, and KF032 Isolated from a Shallow Eutrophic Lake in Japan.</title>
        <authorList>
            <person name="Ogata Y."/>
            <person name="Watanabe K."/>
            <person name="Takemine S."/>
            <person name="Shindo C."/>
            <person name="Kurokawa R."/>
            <person name="Suda W."/>
        </authorList>
    </citation>
    <scope>NUCLEOTIDE SEQUENCE [LARGE SCALE GENOMIC DNA]</scope>
    <source>
        <strain evidence="1 2">KF032</strain>
    </source>
</reference>
<evidence type="ECO:0000313" key="1">
    <source>
        <dbReference type="EMBL" id="BDT79921.1"/>
    </source>
</evidence>
<name>A0ABM8CPT3_9BURK</name>
<organism evidence="1 2">
    <name type="scientific">Polynucleobacter yangtzensis</name>
    <dbReference type="NCBI Taxonomy" id="1743159"/>
    <lineage>
        <taxon>Bacteria</taxon>
        <taxon>Pseudomonadati</taxon>
        <taxon>Pseudomonadota</taxon>
        <taxon>Betaproteobacteria</taxon>
        <taxon>Burkholderiales</taxon>
        <taxon>Burkholderiaceae</taxon>
        <taxon>Polynucleobacter</taxon>
    </lineage>
</organism>
<evidence type="ECO:0000313" key="2">
    <source>
        <dbReference type="Proteomes" id="UP001211204"/>
    </source>
</evidence>
<accession>A0ABM8CPT3</accession>
<keyword evidence="2" id="KW-1185">Reference proteome</keyword>
<gene>
    <name evidence="1" type="ORF">PKF032_18090</name>
</gene>
<sequence>MSFLVRGVSVYEEVFGASGCLKSGPTAHAERTATQISGINFKLGLGLIDKNMGCNKYPLLQELFEHKNVIRAP</sequence>